<proteinExistence type="predicted"/>
<name>A0AAV4BHK4_9GAST</name>
<sequence length="310" mass="35236">MSEADGYYKDRRRCATERVEAVTGLDILYDDFQNKTLHSMQASDFRKSCGQIYNCPNGQSGCTTRCYLFDYSAFLVMDPDFLTANALDKSQYEYVTLGRKEGEVMKHLVYHHKFFKRKESQDFQGSCSITPAQPKVTLEGLPQNPEDNDDYYRNRGKIPKFHNDFGCIQDVVSYSADDNALGPSKMITGNVSGPCMSGFYYVKALPQTNLYLLVIEDWLAQKQTLFYNFNCDITRSVVNSGAYLIINGTCAHKETQESTLMGTCPKMKDVPLKCGFNQASSLCHERFFYLLLLLVFVFRMVCPTDLGAHL</sequence>
<keyword evidence="2" id="KW-1185">Reference proteome</keyword>
<gene>
    <name evidence="1" type="ORF">PoB_004528200</name>
</gene>
<accession>A0AAV4BHK4</accession>
<evidence type="ECO:0000313" key="2">
    <source>
        <dbReference type="Proteomes" id="UP000735302"/>
    </source>
</evidence>
<evidence type="ECO:0000313" key="1">
    <source>
        <dbReference type="EMBL" id="GFO18777.1"/>
    </source>
</evidence>
<dbReference type="Proteomes" id="UP000735302">
    <property type="component" value="Unassembled WGS sequence"/>
</dbReference>
<comment type="caution">
    <text evidence="1">The sequence shown here is derived from an EMBL/GenBank/DDBJ whole genome shotgun (WGS) entry which is preliminary data.</text>
</comment>
<organism evidence="1 2">
    <name type="scientific">Plakobranchus ocellatus</name>
    <dbReference type="NCBI Taxonomy" id="259542"/>
    <lineage>
        <taxon>Eukaryota</taxon>
        <taxon>Metazoa</taxon>
        <taxon>Spiralia</taxon>
        <taxon>Lophotrochozoa</taxon>
        <taxon>Mollusca</taxon>
        <taxon>Gastropoda</taxon>
        <taxon>Heterobranchia</taxon>
        <taxon>Euthyneura</taxon>
        <taxon>Panpulmonata</taxon>
        <taxon>Sacoglossa</taxon>
        <taxon>Placobranchoidea</taxon>
        <taxon>Plakobranchidae</taxon>
        <taxon>Plakobranchus</taxon>
    </lineage>
</organism>
<dbReference type="AlphaFoldDB" id="A0AAV4BHK4"/>
<reference evidence="1 2" key="1">
    <citation type="journal article" date="2021" name="Elife">
        <title>Chloroplast acquisition without the gene transfer in kleptoplastic sea slugs, Plakobranchus ocellatus.</title>
        <authorList>
            <person name="Maeda T."/>
            <person name="Takahashi S."/>
            <person name="Yoshida T."/>
            <person name="Shimamura S."/>
            <person name="Takaki Y."/>
            <person name="Nagai Y."/>
            <person name="Toyoda A."/>
            <person name="Suzuki Y."/>
            <person name="Arimoto A."/>
            <person name="Ishii H."/>
            <person name="Satoh N."/>
            <person name="Nishiyama T."/>
            <person name="Hasebe M."/>
            <person name="Maruyama T."/>
            <person name="Minagawa J."/>
            <person name="Obokata J."/>
            <person name="Shigenobu S."/>
        </authorList>
    </citation>
    <scope>NUCLEOTIDE SEQUENCE [LARGE SCALE GENOMIC DNA]</scope>
</reference>
<dbReference type="EMBL" id="BLXT01004995">
    <property type="protein sequence ID" value="GFO18777.1"/>
    <property type="molecule type" value="Genomic_DNA"/>
</dbReference>
<protein>
    <submittedName>
        <fullName evidence="1">Voltage-dependent calcium channel subunit alpha-2/delta-2-like</fullName>
    </submittedName>
</protein>